<sequence length="96" mass="10448">MSGRRTAKLDKIAVSSGSGHVFLHAAAHFSRVIEYCVRLLVPRRKLTLAHARPIAVIWSSCSDRSLCLVGQSSTAESSVAMKQARTSIEFSPCSLF</sequence>
<accession>A0A914VKL2</accession>
<evidence type="ECO:0000313" key="1">
    <source>
        <dbReference type="Proteomes" id="UP000887566"/>
    </source>
</evidence>
<dbReference type="WBParaSite" id="PSAMB.scaffold7488size7563.g30125.t1">
    <property type="protein sequence ID" value="PSAMB.scaffold7488size7563.g30125.t1"/>
    <property type="gene ID" value="PSAMB.scaffold7488size7563.g30125"/>
</dbReference>
<protein>
    <submittedName>
        <fullName evidence="2 3">Uncharacterized protein</fullName>
    </submittedName>
</protein>
<dbReference type="WBParaSite" id="PSAMB.scaffold210size65584.g3279.t1">
    <property type="protein sequence ID" value="PSAMB.scaffold210size65584.g3279.t1"/>
    <property type="gene ID" value="PSAMB.scaffold210size65584.g3279"/>
</dbReference>
<proteinExistence type="predicted"/>
<evidence type="ECO:0000313" key="3">
    <source>
        <dbReference type="WBParaSite" id="PSAMB.scaffold7488size7563.g30125.t1"/>
    </source>
</evidence>
<reference evidence="2 3" key="1">
    <citation type="submission" date="2022-11" db="UniProtKB">
        <authorList>
            <consortium name="WormBaseParasite"/>
        </authorList>
    </citation>
    <scope>IDENTIFICATION</scope>
</reference>
<name>A0A914VKL2_9BILA</name>
<evidence type="ECO:0000313" key="2">
    <source>
        <dbReference type="WBParaSite" id="PSAMB.scaffold210size65584.g3279.t1"/>
    </source>
</evidence>
<organism evidence="1 2">
    <name type="scientific">Plectus sambesii</name>
    <dbReference type="NCBI Taxonomy" id="2011161"/>
    <lineage>
        <taxon>Eukaryota</taxon>
        <taxon>Metazoa</taxon>
        <taxon>Ecdysozoa</taxon>
        <taxon>Nematoda</taxon>
        <taxon>Chromadorea</taxon>
        <taxon>Plectida</taxon>
        <taxon>Plectina</taxon>
        <taxon>Plectoidea</taxon>
        <taxon>Plectidae</taxon>
        <taxon>Plectus</taxon>
    </lineage>
</organism>
<dbReference type="Proteomes" id="UP000887566">
    <property type="component" value="Unplaced"/>
</dbReference>
<keyword evidence="1" id="KW-1185">Reference proteome</keyword>
<dbReference type="AlphaFoldDB" id="A0A914VKL2"/>